<dbReference type="PANTHER" id="PTHR19211">
    <property type="entry name" value="ATP-BINDING TRANSPORT PROTEIN-RELATED"/>
    <property type="match status" value="1"/>
</dbReference>
<dbReference type="InterPro" id="IPR050611">
    <property type="entry name" value="ABCF"/>
</dbReference>
<proteinExistence type="inferred from homology"/>
<dbReference type="Pfam" id="PF12848">
    <property type="entry name" value="ABC_tran_Xtn"/>
    <property type="match status" value="1"/>
</dbReference>
<dbReference type="Pfam" id="PF26051">
    <property type="entry name" value="PWI_ABCF3"/>
    <property type="match status" value="1"/>
</dbReference>
<dbReference type="PANTHER" id="PTHR19211:SF117">
    <property type="entry name" value="ATP-BINDING CASSETTE SUB-FAMILY F MEMBER 3"/>
    <property type="match status" value="1"/>
</dbReference>
<evidence type="ECO:0000259" key="7">
    <source>
        <dbReference type="Pfam" id="PF26051"/>
    </source>
</evidence>
<dbReference type="Gene3D" id="3.40.50.300">
    <property type="entry name" value="P-loop containing nucleotide triphosphate hydrolases"/>
    <property type="match status" value="1"/>
</dbReference>
<reference evidence="8 9" key="1">
    <citation type="submission" date="2015-09" db="EMBL/GenBank/DDBJ databases">
        <title>Draft genome of the parasitic nematode Teladorsagia circumcincta isolate WARC Sus (inbred).</title>
        <authorList>
            <person name="Mitreva M."/>
        </authorList>
    </citation>
    <scope>NUCLEOTIDE SEQUENCE [LARGE SCALE GENOMIC DNA]</scope>
    <source>
        <strain evidence="8 9">S</strain>
    </source>
</reference>
<dbReference type="Proteomes" id="UP000230423">
    <property type="component" value="Unassembled WGS sequence"/>
</dbReference>
<protein>
    <submittedName>
        <fullName evidence="8">Uncharacterized protein</fullName>
    </submittedName>
</protein>
<evidence type="ECO:0000256" key="5">
    <source>
        <dbReference type="SAM" id="MobiDB-lite"/>
    </source>
</evidence>
<accession>A0A2G9UX33</accession>
<dbReference type="AlphaFoldDB" id="A0A2G9UX33"/>
<feature type="domain" description="ABC-transporter extension" evidence="6">
    <location>
        <begin position="242"/>
        <end position="311"/>
    </location>
</feature>
<dbReference type="GO" id="GO:0005524">
    <property type="term" value="F:ATP binding"/>
    <property type="evidence" value="ECO:0007669"/>
    <property type="project" value="UniProtKB-KW"/>
</dbReference>
<dbReference type="OrthoDB" id="2110130at2759"/>
<dbReference type="InterPro" id="IPR058770">
    <property type="entry name" value="PWI_ABCF3"/>
</dbReference>
<dbReference type="EMBL" id="KZ345221">
    <property type="protein sequence ID" value="PIO74797.1"/>
    <property type="molecule type" value="Genomic_DNA"/>
</dbReference>
<dbReference type="InterPro" id="IPR027417">
    <property type="entry name" value="P-loop_NTPase"/>
</dbReference>
<sequence length="311" mass="35707">MANVDAIPAYLAATFPTLPSEIKDYVSSILKENVDELLTLEDVIEAVGDHIQSYVQELCNDGLNRTCLQLLQFLHGENLPKVEKHGKTTKKLDQAVDMAAENHSFAEMESIWKVQARDVPTSVDKKKLGKAENRAAQKIEQRDAEPVARKKRPESSATASQAPVKDLGLRGSNVKDVKLESVDISIGTKENISETEKNKWHDELAKLYSEMESLQLDKLWEGTILTVSHDRKFLNEICTDIVHLHTRRLDHYRGNYDNFEKTMKEKLTQQQREYEAQQTLRQHTQEFIDKFRYNAKRAAMVQSRIKMLEKL</sequence>
<gene>
    <name evidence="8" type="ORF">TELCIR_03182</name>
</gene>
<keyword evidence="9" id="KW-1185">Reference proteome</keyword>
<feature type="compositionally biased region" description="Basic and acidic residues" evidence="5">
    <location>
        <begin position="123"/>
        <end position="148"/>
    </location>
</feature>
<dbReference type="InterPro" id="IPR032781">
    <property type="entry name" value="ABC_tran_Xtn"/>
</dbReference>
<evidence type="ECO:0000259" key="6">
    <source>
        <dbReference type="Pfam" id="PF12848"/>
    </source>
</evidence>
<evidence type="ECO:0000256" key="3">
    <source>
        <dbReference type="ARBA" id="ARBA00022741"/>
    </source>
</evidence>
<evidence type="ECO:0000313" key="9">
    <source>
        <dbReference type="Proteomes" id="UP000230423"/>
    </source>
</evidence>
<keyword evidence="2" id="KW-0677">Repeat</keyword>
<feature type="domain" description="ABCF3 PWI-like helical bundle" evidence="7">
    <location>
        <begin position="6"/>
        <end position="76"/>
    </location>
</feature>
<comment type="similarity">
    <text evidence="1">Belongs to the ABC transporter superfamily. ABCF family. EF3 subfamily.</text>
</comment>
<evidence type="ECO:0000256" key="2">
    <source>
        <dbReference type="ARBA" id="ARBA00022737"/>
    </source>
</evidence>
<organism evidence="8 9">
    <name type="scientific">Teladorsagia circumcincta</name>
    <name type="common">Brown stomach worm</name>
    <name type="synonym">Ostertagia circumcincta</name>
    <dbReference type="NCBI Taxonomy" id="45464"/>
    <lineage>
        <taxon>Eukaryota</taxon>
        <taxon>Metazoa</taxon>
        <taxon>Ecdysozoa</taxon>
        <taxon>Nematoda</taxon>
        <taxon>Chromadorea</taxon>
        <taxon>Rhabditida</taxon>
        <taxon>Rhabditina</taxon>
        <taxon>Rhabditomorpha</taxon>
        <taxon>Strongyloidea</taxon>
        <taxon>Trichostrongylidae</taxon>
        <taxon>Teladorsagia</taxon>
    </lineage>
</organism>
<name>A0A2G9UX33_TELCI</name>
<evidence type="ECO:0000256" key="1">
    <source>
        <dbReference type="ARBA" id="ARBA00011054"/>
    </source>
</evidence>
<evidence type="ECO:0000313" key="8">
    <source>
        <dbReference type="EMBL" id="PIO74797.1"/>
    </source>
</evidence>
<feature type="region of interest" description="Disordered" evidence="5">
    <location>
        <begin position="123"/>
        <end position="167"/>
    </location>
</feature>
<keyword evidence="3" id="KW-0547">Nucleotide-binding</keyword>
<evidence type="ECO:0000256" key="4">
    <source>
        <dbReference type="ARBA" id="ARBA00022840"/>
    </source>
</evidence>
<keyword evidence="4" id="KW-0067">ATP-binding</keyword>
<dbReference type="SUPFAM" id="SSF52540">
    <property type="entry name" value="P-loop containing nucleoside triphosphate hydrolases"/>
    <property type="match status" value="1"/>
</dbReference>